<evidence type="ECO:0000256" key="7">
    <source>
        <dbReference type="PIRSR" id="PIRSR600715-1"/>
    </source>
</evidence>
<evidence type="ECO:0000256" key="3">
    <source>
        <dbReference type="ARBA" id="ARBA00022679"/>
    </source>
</evidence>
<comment type="subcellular location">
    <subcellularLocation>
        <location evidence="1">Cell membrane</location>
        <topology evidence="1">Multi-pass membrane protein</topology>
    </subcellularLocation>
</comment>
<evidence type="ECO:0000256" key="1">
    <source>
        <dbReference type="ARBA" id="ARBA00004651"/>
    </source>
</evidence>
<reference evidence="9 10" key="1">
    <citation type="submission" date="2017-07" db="EMBL/GenBank/DDBJ databases">
        <title>Elstera cyanobacteriorum sp. nov., a novel bacterium isolated from cyanobacterial aggregates in a eutrophic lake.</title>
        <authorList>
            <person name="Cai H."/>
        </authorList>
    </citation>
    <scope>NUCLEOTIDE SEQUENCE [LARGE SCALE GENOMIC DNA]</scope>
    <source>
        <strain evidence="9 10">TH019</strain>
    </source>
</reference>
<evidence type="ECO:0000313" key="9">
    <source>
        <dbReference type="EMBL" id="OYQ19688.1"/>
    </source>
</evidence>
<evidence type="ECO:0000256" key="6">
    <source>
        <dbReference type="ARBA" id="ARBA00023136"/>
    </source>
</evidence>
<dbReference type="GO" id="GO:0016780">
    <property type="term" value="F:phosphotransferase activity, for other substituted phosphate groups"/>
    <property type="evidence" value="ECO:0007669"/>
    <property type="project" value="InterPro"/>
</dbReference>
<feature type="transmembrane region" description="Helical" evidence="8">
    <location>
        <begin position="103"/>
        <end position="121"/>
    </location>
</feature>
<organism evidence="9 10">
    <name type="scientific">Elstera cyanobacteriorum</name>
    <dbReference type="NCBI Taxonomy" id="2022747"/>
    <lineage>
        <taxon>Bacteria</taxon>
        <taxon>Pseudomonadati</taxon>
        <taxon>Pseudomonadota</taxon>
        <taxon>Alphaproteobacteria</taxon>
        <taxon>Rhodospirillales</taxon>
        <taxon>Rhodospirillaceae</taxon>
        <taxon>Elstera</taxon>
    </lineage>
</organism>
<feature type="binding site" evidence="7">
    <location>
        <position position="156"/>
    </location>
    <ligand>
        <name>Mg(2+)</name>
        <dbReference type="ChEBI" id="CHEBI:18420"/>
    </ligand>
</feature>
<proteinExistence type="predicted"/>
<feature type="transmembrane region" description="Helical" evidence="8">
    <location>
        <begin position="215"/>
        <end position="233"/>
    </location>
</feature>
<dbReference type="GO" id="GO:0044038">
    <property type="term" value="P:cell wall macromolecule biosynthetic process"/>
    <property type="evidence" value="ECO:0007669"/>
    <property type="project" value="TreeGrafter"/>
</dbReference>
<keyword evidence="6 8" id="KW-0472">Membrane</keyword>
<dbReference type="CDD" id="cd06853">
    <property type="entry name" value="GT_WecA_like"/>
    <property type="match status" value="1"/>
</dbReference>
<dbReference type="GO" id="GO:0046872">
    <property type="term" value="F:metal ion binding"/>
    <property type="evidence" value="ECO:0007669"/>
    <property type="project" value="UniProtKB-KW"/>
</dbReference>
<dbReference type="GO" id="GO:0071555">
    <property type="term" value="P:cell wall organization"/>
    <property type="evidence" value="ECO:0007669"/>
    <property type="project" value="TreeGrafter"/>
</dbReference>
<feature type="transmembrane region" description="Helical" evidence="8">
    <location>
        <begin position="239"/>
        <end position="256"/>
    </location>
</feature>
<feature type="transmembrane region" description="Helical" evidence="8">
    <location>
        <begin position="185"/>
        <end position="203"/>
    </location>
</feature>
<dbReference type="PANTHER" id="PTHR22926:SF3">
    <property type="entry name" value="UNDECAPRENYL-PHOSPHATE ALPHA-N-ACETYLGLUCOSAMINYL 1-PHOSPHATE TRANSFERASE"/>
    <property type="match status" value="1"/>
</dbReference>
<dbReference type="AlphaFoldDB" id="A0A255XRT8"/>
<protein>
    <recommendedName>
        <fullName evidence="11">Undecaprenyl-phosphate alpha-N-acetylglucosaminyl 1-phosphate transferase</fullName>
    </recommendedName>
</protein>
<evidence type="ECO:0000256" key="8">
    <source>
        <dbReference type="SAM" id="Phobius"/>
    </source>
</evidence>
<dbReference type="OrthoDB" id="9783652at2"/>
<keyword evidence="10" id="KW-1185">Reference proteome</keyword>
<comment type="cofactor">
    <cofactor evidence="7">
        <name>Mg(2+)</name>
        <dbReference type="ChEBI" id="CHEBI:18420"/>
    </cofactor>
</comment>
<dbReference type="GO" id="GO:0009103">
    <property type="term" value="P:lipopolysaccharide biosynthetic process"/>
    <property type="evidence" value="ECO:0007669"/>
    <property type="project" value="TreeGrafter"/>
</dbReference>
<feature type="transmembrane region" description="Helical" evidence="8">
    <location>
        <begin position="309"/>
        <end position="329"/>
    </location>
</feature>
<keyword evidence="4 8" id="KW-0812">Transmembrane</keyword>
<dbReference type="PANTHER" id="PTHR22926">
    <property type="entry name" value="PHOSPHO-N-ACETYLMURAMOYL-PENTAPEPTIDE-TRANSFERASE"/>
    <property type="match status" value="1"/>
</dbReference>
<accession>A0A255XRT8</accession>
<dbReference type="InterPro" id="IPR000715">
    <property type="entry name" value="Glycosyl_transferase_4"/>
</dbReference>
<sequence length="334" mass="35702">MAMILLQFLAALGLTLLILWLARPLGIRLGVLDTPNAVRKFHARPTPKMGGTALAVAGLACVLLQSLHIGVPFPAKVGVVLVACHYIIGLIDDRADIDARLRLILSMAVVAAAFWLDPRLVPSALHFSWEVSVGIVPVFAFIAAGLVLVSFIFAVNLIDGRNGILGGYALVWLTLLQITADALPIHYYGIAMVCCAAFLVANLRGLVFAGDSGAYLIASSVGILGLYAQNSGIVALDQLLLWFIVPVFDAARVLAVRLRRGQSPFRGGRDHLHHVLWDDTSPRWASALYASATLVPSTLSVIAPGLTSVWLVAAVAWLLVLSNLPVFLAKPRTV</sequence>
<dbReference type="RefSeq" id="WP_094408107.1">
    <property type="nucleotide sequence ID" value="NZ_BMJZ01000006.1"/>
</dbReference>
<feature type="transmembrane region" description="Helical" evidence="8">
    <location>
        <begin position="133"/>
        <end position="155"/>
    </location>
</feature>
<feature type="binding site" evidence="7">
    <location>
        <position position="211"/>
    </location>
    <ligand>
        <name>Mg(2+)</name>
        <dbReference type="ChEBI" id="CHEBI:18420"/>
    </ligand>
</feature>
<feature type="transmembrane region" description="Helical" evidence="8">
    <location>
        <begin position="73"/>
        <end position="91"/>
    </location>
</feature>
<comment type="caution">
    <text evidence="9">The sequence shown here is derived from an EMBL/GenBank/DDBJ whole genome shotgun (WGS) entry which is preliminary data.</text>
</comment>
<evidence type="ECO:0000256" key="4">
    <source>
        <dbReference type="ARBA" id="ARBA00022692"/>
    </source>
</evidence>
<keyword evidence="5 8" id="KW-1133">Transmembrane helix</keyword>
<evidence type="ECO:0000256" key="2">
    <source>
        <dbReference type="ARBA" id="ARBA00022475"/>
    </source>
</evidence>
<evidence type="ECO:0000313" key="10">
    <source>
        <dbReference type="Proteomes" id="UP000216361"/>
    </source>
</evidence>
<gene>
    <name evidence="9" type="ORF">CHR90_06075</name>
</gene>
<evidence type="ECO:0000256" key="5">
    <source>
        <dbReference type="ARBA" id="ARBA00022989"/>
    </source>
</evidence>
<name>A0A255XRT8_9PROT</name>
<feature type="transmembrane region" description="Helical" evidence="8">
    <location>
        <begin position="162"/>
        <end position="179"/>
    </location>
</feature>
<dbReference type="Pfam" id="PF00953">
    <property type="entry name" value="Glycos_transf_4"/>
    <property type="match status" value="1"/>
</dbReference>
<evidence type="ECO:0008006" key="11">
    <source>
        <dbReference type="Google" id="ProtNLM"/>
    </source>
</evidence>
<dbReference type="EMBL" id="NOXS01000030">
    <property type="protein sequence ID" value="OYQ19688.1"/>
    <property type="molecule type" value="Genomic_DNA"/>
</dbReference>
<keyword evidence="7" id="KW-0460">Magnesium</keyword>
<keyword evidence="3" id="KW-0808">Transferase</keyword>
<dbReference type="Proteomes" id="UP000216361">
    <property type="component" value="Unassembled WGS sequence"/>
</dbReference>
<keyword evidence="2" id="KW-1003">Cell membrane</keyword>
<dbReference type="GO" id="GO:0005886">
    <property type="term" value="C:plasma membrane"/>
    <property type="evidence" value="ECO:0007669"/>
    <property type="project" value="UniProtKB-SubCell"/>
</dbReference>
<keyword evidence="7" id="KW-0479">Metal-binding</keyword>